<comment type="caution">
    <text evidence="2">The sequence shown here is derived from an EMBL/GenBank/DDBJ whole genome shotgun (WGS) entry which is preliminary data.</text>
</comment>
<keyword evidence="1" id="KW-1133">Transmembrane helix</keyword>
<feature type="transmembrane region" description="Helical" evidence="1">
    <location>
        <begin position="82"/>
        <end position="101"/>
    </location>
</feature>
<reference evidence="2" key="1">
    <citation type="journal article" date="2021" name="PeerJ">
        <title>Extensive microbial diversity within the chicken gut microbiome revealed by metagenomics and culture.</title>
        <authorList>
            <person name="Gilroy R."/>
            <person name="Ravi A."/>
            <person name="Getino M."/>
            <person name="Pursley I."/>
            <person name="Horton D.L."/>
            <person name="Alikhan N.F."/>
            <person name="Baker D."/>
            <person name="Gharbi K."/>
            <person name="Hall N."/>
            <person name="Watson M."/>
            <person name="Adriaenssens E.M."/>
            <person name="Foster-Nyarko E."/>
            <person name="Jarju S."/>
            <person name="Secka A."/>
            <person name="Antonio M."/>
            <person name="Oren A."/>
            <person name="Chaudhuri R.R."/>
            <person name="La Ragione R."/>
            <person name="Hildebrand F."/>
            <person name="Pallen M.J."/>
        </authorList>
    </citation>
    <scope>NUCLEOTIDE SEQUENCE</scope>
    <source>
        <strain evidence="2">CHK135-1449</strain>
    </source>
</reference>
<reference evidence="2" key="2">
    <citation type="submission" date="2021-09" db="EMBL/GenBank/DDBJ databases">
        <authorList>
            <person name="Gilroy R."/>
        </authorList>
    </citation>
    <scope>NUCLEOTIDE SEQUENCE</scope>
    <source>
        <strain evidence="2">CHK135-1449</strain>
    </source>
</reference>
<evidence type="ECO:0000256" key="1">
    <source>
        <dbReference type="SAM" id="Phobius"/>
    </source>
</evidence>
<keyword evidence="1" id="KW-0472">Membrane</keyword>
<dbReference type="EMBL" id="DYWX01000079">
    <property type="protein sequence ID" value="HJF28109.1"/>
    <property type="molecule type" value="Genomic_DNA"/>
</dbReference>
<keyword evidence="1" id="KW-0812">Transmembrane</keyword>
<name>A0A9D2USY1_ACILW</name>
<sequence>MSLPALFFYILFILNMLSPDNPISYHWTSYLVLISSVLAWMILFIIALLWSRERVIPKWLATLAVLLAIIGLTPFTVQADPIVFLAIPGFFFGLYLSYCSWTKLNTNEGN</sequence>
<evidence type="ECO:0000313" key="3">
    <source>
        <dbReference type="Proteomes" id="UP000787156"/>
    </source>
</evidence>
<protein>
    <submittedName>
        <fullName evidence="2">Uncharacterized protein</fullName>
    </submittedName>
</protein>
<feature type="transmembrane region" description="Helical" evidence="1">
    <location>
        <begin position="59"/>
        <end position="76"/>
    </location>
</feature>
<organism evidence="2 3">
    <name type="scientific">Acinetobacter lwoffii</name>
    <dbReference type="NCBI Taxonomy" id="28090"/>
    <lineage>
        <taxon>Bacteria</taxon>
        <taxon>Pseudomonadati</taxon>
        <taxon>Pseudomonadota</taxon>
        <taxon>Gammaproteobacteria</taxon>
        <taxon>Moraxellales</taxon>
        <taxon>Moraxellaceae</taxon>
        <taxon>Acinetobacter</taxon>
    </lineage>
</organism>
<dbReference type="AlphaFoldDB" id="A0A9D2USY1"/>
<proteinExistence type="predicted"/>
<accession>A0A9D2USY1</accession>
<dbReference type="Proteomes" id="UP000787156">
    <property type="component" value="Unassembled WGS sequence"/>
</dbReference>
<gene>
    <name evidence="2" type="ORF">K8V79_07670</name>
</gene>
<evidence type="ECO:0000313" key="2">
    <source>
        <dbReference type="EMBL" id="HJF28109.1"/>
    </source>
</evidence>
<feature type="transmembrane region" description="Helical" evidence="1">
    <location>
        <begin position="29"/>
        <end position="50"/>
    </location>
</feature>